<keyword evidence="2" id="KW-1185">Reference proteome</keyword>
<dbReference type="Proteomes" id="UP000325440">
    <property type="component" value="Unassembled WGS sequence"/>
</dbReference>
<dbReference type="EMBL" id="CABPRJ010000008">
    <property type="protein sequence ID" value="VVC25077.1"/>
    <property type="molecule type" value="Genomic_DNA"/>
</dbReference>
<evidence type="ECO:0000313" key="2">
    <source>
        <dbReference type="Proteomes" id="UP000325440"/>
    </source>
</evidence>
<name>A0A5E4LZD0_9HEMI</name>
<organism evidence="1 2">
    <name type="scientific">Cinara cedri</name>
    <dbReference type="NCBI Taxonomy" id="506608"/>
    <lineage>
        <taxon>Eukaryota</taxon>
        <taxon>Metazoa</taxon>
        <taxon>Ecdysozoa</taxon>
        <taxon>Arthropoda</taxon>
        <taxon>Hexapoda</taxon>
        <taxon>Insecta</taxon>
        <taxon>Pterygota</taxon>
        <taxon>Neoptera</taxon>
        <taxon>Paraneoptera</taxon>
        <taxon>Hemiptera</taxon>
        <taxon>Sternorrhyncha</taxon>
        <taxon>Aphidomorpha</taxon>
        <taxon>Aphidoidea</taxon>
        <taxon>Aphididae</taxon>
        <taxon>Lachninae</taxon>
        <taxon>Cinara</taxon>
    </lineage>
</organism>
<sequence length="99" mass="12186">MELKNDYSYIIYRKNDVTYINKKHFYWDRIQGHNSMIVKLYLVNLKLYYLVIWTSKQYGQTIITEVEKDPDWFVNLEILEKCFIKKYIPFVIEEYIAIS</sequence>
<dbReference type="AlphaFoldDB" id="A0A5E4LZD0"/>
<evidence type="ECO:0000313" key="1">
    <source>
        <dbReference type="EMBL" id="VVC25077.1"/>
    </source>
</evidence>
<gene>
    <name evidence="1" type="ORF">CINCED_3A020172</name>
</gene>
<proteinExistence type="predicted"/>
<dbReference type="OrthoDB" id="6621705at2759"/>
<protein>
    <submittedName>
        <fullName evidence="1">Uncharacterized protein</fullName>
    </submittedName>
</protein>
<accession>A0A5E4LZD0</accession>
<reference evidence="1 2" key="1">
    <citation type="submission" date="2019-08" db="EMBL/GenBank/DDBJ databases">
        <authorList>
            <person name="Alioto T."/>
            <person name="Alioto T."/>
            <person name="Gomez Garrido J."/>
        </authorList>
    </citation>
    <scope>NUCLEOTIDE SEQUENCE [LARGE SCALE GENOMIC DNA]</scope>
</reference>